<feature type="compositionally biased region" description="Polar residues" evidence="1">
    <location>
        <begin position="137"/>
        <end position="166"/>
    </location>
</feature>
<reference evidence="2 3" key="1">
    <citation type="submission" date="2019-10" db="EMBL/GenBank/DDBJ databases">
        <authorList>
            <person name="Palmer J.M."/>
        </authorList>
    </citation>
    <scope>NUCLEOTIDE SEQUENCE [LARGE SCALE GENOMIC DNA]</scope>
    <source>
        <strain evidence="2 3">TWF694</strain>
    </source>
</reference>
<evidence type="ECO:0000256" key="1">
    <source>
        <dbReference type="SAM" id="MobiDB-lite"/>
    </source>
</evidence>
<proteinExistence type="predicted"/>
<name>A0AAV9X1G7_9PEZI</name>
<evidence type="ECO:0000313" key="2">
    <source>
        <dbReference type="EMBL" id="KAK6530339.1"/>
    </source>
</evidence>
<organism evidence="2 3">
    <name type="scientific">Orbilia ellipsospora</name>
    <dbReference type="NCBI Taxonomy" id="2528407"/>
    <lineage>
        <taxon>Eukaryota</taxon>
        <taxon>Fungi</taxon>
        <taxon>Dikarya</taxon>
        <taxon>Ascomycota</taxon>
        <taxon>Pezizomycotina</taxon>
        <taxon>Orbiliomycetes</taxon>
        <taxon>Orbiliales</taxon>
        <taxon>Orbiliaceae</taxon>
        <taxon>Orbilia</taxon>
    </lineage>
</organism>
<dbReference type="EMBL" id="JAVHJO010000013">
    <property type="protein sequence ID" value="KAK6530339.1"/>
    <property type="molecule type" value="Genomic_DNA"/>
</dbReference>
<dbReference type="AlphaFoldDB" id="A0AAV9X1G7"/>
<sequence>MYPGQLPEEIMTSTKDAAGHTAPKLSSLSFSEYNVAADIERKQMIDALLDEIKPVSDTAYYRVVRKRAKKIVAKEETSRLLFGNSVTMKCQSFDKTPNERFMLARCRLEDPLPWYSGARHHPYNGVQSSKHIRARSLPSTSKASSKMTSRPRTMSQTSTAPTKYTE</sequence>
<feature type="region of interest" description="Disordered" evidence="1">
    <location>
        <begin position="125"/>
        <end position="166"/>
    </location>
</feature>
<comment type="caution">
    <text evidence="2">The sequence shown here is derived from an EMBL/GenBank/DDBJ whole genome shotgun (WGS) entry which is preliminary data.</text>
</comment>
<keyword evidence="3" id="KW-1185">Reference proteome</keyword>
<evidence type="ECO:0000313" key="3">
    <source>
        <dbReference type="Proteomes" id="UP001365542"/>
    </source>
</evidence>
<accession>A0AAV9X1G7</accession>
<dbReference type="Proteomes" id="UP001365542">
    <property type="component" value="Unassembled WGS sequence"/>
</dbReference>
<protein>
    <submittedName>
        <fullName evidence="2">Uncharacterized protein</fullName>
    </submittedName>
</protein>
<gene>
    <name evidence="2" type="ORF">TWF694_003695</name>
</gene>